<reference evidence="2" key="1">
    <citation type="submission" date="2022-02" db="EMBL/GenBank/DDBJ databases">
        <authorList>
            <person name="Henning P.M."/>
            <person name="McCubbin A.G."/>
            <person name="Shore J.S."/>
        </authorList>
    </citation>
    <scope>NUCLEOTIDE SEQUENCE</scope>
    <source>
        <strain evidence="2">F60SS</strain>
        <tissue evidence="2">Leaves</tissue>
    </source>
</reference>
<accession>A0A9Q0FEA9</accession>
<reference evidence="2" key="2">
    <citation type="journal article" date="2023" name="Plants (Basel)">
        <title>Annotation of the Turnera subulata (Passifloraceae) Draft Genome Reveals the S-Locus Evolved after the Divergence of Turneroideae from Passifloroideae in a Stepwise Manner.</title>
        <authorList>
            <person name="Henning P.M."/>
            <person name="Roalson E.H."/>
            <person name="Mir W."/>
            <person name="McCubbin A.G."/>
            <person name="Shore J.S."/>
        </authorList>
    </citation>
    <scope>NUCLEOTIDE SEQUENCE</scope>
    <source>
        <strain evidence="2">F60SS</strain>
    </source>
</reference>
<keyword evidence="3" id="KW-1185">Reference proteome</keyword>
<comment type="caution">
    <text evidence="2">The sequence shown here is derived from an EMBL/GenBank/DDBJ whole genome shotgun (WGS) entry which is preliminary data.</text>
</comment>
<organism evidence="2 3">
    <name type="scientific">Turnera subulata</name>
    <dbReference type="NCBI Taxonomy" id="218843"/>
    <lineage>
        <taxon>Eukaryota</taxon>
        <taxon>Viridiplantae</taxon>
        <taxon>Streptophyta</taxon>
        <taxon>Embryophyta</taxon>
        <taxon>Tracheophyta</taxon>
        <taxon>Spermatophyta</taxon>
        <taxon>Magnoliopsida</taxon>
        <taxon>eudicotyledons</taxon>
        <taxon>Gunneridae</taxon>
        <taxon>Pentapetalae</taxon>
        <taxon>rosids</taxon>
        <taxon>fabids</taxon>
        <taxon>Malpighiales</taxon>
        <taxon>Passifloraceae</taxon>
        <taxon>Turnera</taxon>
    </lineage>
</organism>
<dbReference type="OrthoDB" id="1881056at2759"/>
<evidence type="ECO:0000313" key="3">
    <source>
        <dbReference type="Proteomes" id="UP001141552"/>
    </source>
</evidence>
<name>A0A9Q0FEA9_9ROSI</name>
<protein>
    <submittedName>
        <fullName evidence="2">EID1-like F-box protein 3</fullName>
    </submittedName>
</protein>
<feature type="compositionally biased region" description="Acidic residues" evidence="1">
    <location>
        <begin position="278"/>
        <end position="297"/>
    </location>
</feature>
<feature type="region of interest" description="Disordered" evidence="1">
    <location>
        <begin position="265"/>
        <end position="306"/>
    </location>
</feature>
<dbReference type="PANTHER" id="PTHR31348">
    <property type="entry name" value="EID1-LIKE F-BOX PROTEIN 2-RELATED"/>
    <property type="match status" value="1"/>
</dbReference>
<dbReference type="PANTHER" id="PTHR31348:SF3">
    <property type="entry name" value="EID1-LIKE F-BOX PROTEIN 3"/>
    <property type="match status" value="1"/>
</dbReference>
<sequence length="306" mass="34295">MQPKGYGSLSRSPSTHLSPTMIAAKRHQASSLSDGSGSLDSGILNERILLLVFECMKWDLHTLCVTASVNRKLRAIAKRLLWRELCVYRAPRMLAALTTGGANARYGGGWHALAKLMFFCCGCQSSRNFGVSRPTPGHFTMASRFSKTSGRSFLTKKCRGDLLFVSDPCEHPLGEAEDDLGIYRGVFQGFMRSRTRDCLIRRRVEFEERVRCPYCGARVWSMTAARLVPKSAARRLGSHEGRLEYFVCVNGHLHGTCWLLPLSSDEEDGGGTNKEREESDEDDDPEDDDLDDDDYGDEFCHHNRTV</sequence>
<dbReference type="Proteomes" id="UP001141552">
    <property type="component" value="Unassembled WGS sequence"/>
</dbReference>
<evidence type="ECO:0000313" key="2">
    <source>
        <dbReference type="EMBL" id="KAJ4829130.1"/>
    </source>
</evidence>
<evidence type="ECO:0000256" key="1">
    <source>
        <dbReference type="SAM" id="MobiDB-lite"/>
    </source>
</evidence>
<dbReference type="InterPro" id="IPR040267">
    <property type="entry name" value="EID1-like"/>
</dbReference>
<dbReference type="EMBL" id="JAKUCV010005986">
    <property type="protein sequence ID" value="KAJ4829130.1"/>
    <property type="molecule type" value="Genomic_DNA"/>
</dbReference>
<dbReference type="AlphaFoldDB" id="A0A9Q0FEA9"/>
<gene>
    <name evidence="2" type="primary">EDL3</name>
    <name evidence="2" type="ORF">Tsubulata_011815</name>
</gene>
<proteinExistence type="predicted"/>